<feature type="domain" description="RCK C-terminal" evidence="9">
    <location>
        <begin position="350"/>
        <end position="432"/>
    </location>
</feature>
<feature type="transmembrane region" description="Helical" evidence="8">
    <location>
        <begin position="43"/>
        <end position="61"/>
    </location>
</feature>
<evidence type="ECO:0000256" key="7">
    <source>
        <dbReference type="ARBA" id="ARBA00023136"/>
    </source>
</evidence>
<dbReference type="InterPro" id="IPR006153">
    <property type="entry name" value="Cation/H_exchanger_TM"/>
</dbReference>
<dbReference type="GO" id="GO:1902600">
    <property type="term" value="P:proton transmembrane transport"/>
    <property type="evidence" value="ECO:0007669"/>
    <property type="project" value="InterPro"/>
</dbReference>
<dbReference type="InterPro" id="IPR003148">
    <property type="entry name" value="RCK_N"/>
</dbReference>
<name>A0A3B0UCX5_9ZZZZ</name>
<feature type="transmembrane region" description="Helical" evidence="8">
    <location>
        <begin position="189"/>
        <end position="209"/>
    </location>
</feature>
<feature type="non-terminal residue" evidence="10">
    <location>
        <position position="1"/>
    </location>
</feature>
<dbReference type="EMBL" id="UOET01000291">
    <property type="protein sequence ID" value="VAW28815.1"/>
    <property type="molecule type" value="Genomic_DNA"/>
</dbReference>
<comment type="subcellular location">
    <subcellularLocation>
        <location evidence="1">Membrane</location>
        <topology evidence="1">Multi-pass membrane protein</topology>
    </subcellularLocation>
</comment>
<evidence type="ECO:0000256" key="4">
    <source>
        <dbReference type="ARBA" id="ARBA00022692"/>
    </source>
</evidence>
<evidence type="ECO:0000256" key="1">
    <source>
        <dbReference type="ARBA" id="ARBA00004141"/>
    </source>
</evidence>
<dbReference type="Gene3D" id="3.30.70.1450">
    <property type="entry name" value="Regulator of K+ conductance, C-terminal domain"/>
    <property type="match status" value="1"/>
</dbReference>
<dbReference type="AlphaFoldDB" id="A0A3B0UCX5"/>
<dbReference type="GO" id="GO:0006813">
    <property type="term" value="P:potassium ion transport"/>
    <property type="evidence" value="ECO:0007669"/>
    <property type="project" value="InterPro"/>
</dbReference>
<keyword evidence="7 8" id="KW-0472">Membrane</keyword>
<feature type="transmembrane region" description="Helical" evidence="8">
    <location>
        <begin position="6"/>
        <end position="23"/>
    </location>
</feature>
<dbReference type="Pfam" id="PF02080">
    <property type="entry name" value="TrkA_C"/>
    <property type="match status" value="1"/>
</dbReference>
<dbReference type="PANTHER" id="PTHR43562">
    <property type="entry name" value="NAPA-TYPE SODIUM/HYDROGEN ANTIPORTER"/>
    <property type="match status" value="1"/>
</dbReference>
<keyword evidence="4 8" id="KW-0812">Transmembrane</keyword>
<dbReference type="Gene3D" id="3.40.50.720">
    <property type="entry name" value="NAD(P)-binding Rossmann-like Domain"/>
    <property type="match status" value="1"/>
</dbReference>
<evidence type="ECO:0000313" key="10">
    <source>
        <dbReference type="EMBL" id="VAW28815.1"/>
    </source>
</evidence>
<dbReference type="Pfam" id="PF02254">
    <property type="entry name" value="TrkA_N"/>
    <property type="match status" value="1"/>
</dbReference>
<evidence type="ECO:0000256" key="6">
    <source>
        <dbReference type="ARBA" id="ARBA00023065"/>
    </source>
</evidence>
<feature type="transmembrane region" description="Helical" evidence="8">
    <location>
        <begin position="125"/>
        <end position="147"/>
    </location>
</feature>
<keyword evidence="5 8" id="KW-1133">Transmembrane helix</keyword>
<dbReference type="SUPFAM" id="SSF116726">
    <property type="entry name" value="TrkA C-terminal domain-like"/>
    <property type="match status" value="1"/>
</dbReference>
<dbReference type="Pfam" id="PF00999">
    <property type="entry name" value="Na_H_Exchanger"/>
    <property type="match status" value="1"/>
</dbReference>
<dbReference type="GO" id="GO:0008324">
    <property type="term" value="F:monoatomic cation transmembrane transporter activity"/>
    <property type="evidence" value="ECO:0007669"/>
    <property type="project" value="InterPro"/>
</dbReference>
<dbReference type="PANTHER" id="PTHR43562:SF1">
    <property type="entry name" value="NA(+)_H(+) ANTIPORTER YJBQ-RELATED"/>
    <property type="match status" value="1"/>
</dbReference>
<dbReference type="GO" id="GO:0016020">
    <property type="term" value="C:membrane"/>
    <property type="evidence" value="ECO:0007669"/>
    <property type="project" value="UniProtKB-SubCell"/>
</dbReference>
<dbReference type="PROSITE" id="PS51202">
    <property type="entry name" value="RCK_C"/>
    <property type="match status" value="1"/>
</dbReference>
<keyword evidence="6" id="KW-0406">Ion transport</keyword>
<evidence type="ECO:0000259" key="9">
    <source>
        <dbReference type="PROSITE" id="PS51202"/>
    </source>
</evidence>
<evidence type="ECO:0000256" key="3">
    <source>
        <dbReference type="ARBA" id="ARBA00022449"/>
    </source>
</evidence>
<dbReference type="InterPro" id="IPR006037">
    <property type="entry name" value="RCK_C"/>
</dbReference>
<dbReference type="InterPro" id="IPR036721">
    <property type="entry name" value="RCK_C_sf"/>
</dbReference>
<feature type="transmembrane region" description="Helical" evidence="8">
    <location>
        <begin position="95"/>
        <end position="113"/>
    </location>
</feature>
<accession>A0A3B0UCX5</accession>
<dbReference type="GO" id="GO:0015297">
    <property type="term" value="F:antiporter activity"/>
    <property type="evidence" value="ECO:0007669"/>
    <property type="project" value="UniProtKB-KW"/>
</dbReference>
<feature type="transmembrane region" description="Helical" evidence="8">
    <location>
        <begin position="159"/>
        <end position="183"/>
    </location>
</feature>
<organism evidence="10">
    <name type="scientific">hydrothermal vent metagenome</name>
    <dbReference type="NCBI Taxonomy" id="652676"/>
    <lineage>
        <taxon>unclassified sequences</taxon>
        <taxon>metagenomes</taxon>
        <taxon>ecological metagenomes</taxon>
    </lineage>
</organism>
<dbReference type="SUPFAM" id="SSF51735">
    <property type="entry name" value="NAD(P)-binding Rossmann-fold domains"/>
    <property type="match status" value="1"/>
</dbReference>
<feature type="transmembrane region" description="Helical" evidence="8">
    <location>
        <begin position="67"/>
        <end position="83"/>
    </location>
</feature>
<protein>
    <recommendedName>
        <fullName evidence="9">RCK C-terminal domain-containing protein</fullName>
    </recommendedName>
</protein>
<dbReference type="InterPro" id="IPR038770">
    <property type="entry name" value="Na+/solute_symporter_sf"/>
</dbReference>
<sequence length="432" mass="48931">TELLYILILFFVFYLFYRLGNRVKRIHHLKKLAFQLSHAASQIRVRGSVVMILIFVVLSQYISEEVVLLGAFLSGLILSTLLHKERSVLMIKLDGMGYGFFIPIFFVMVGIQFDPAALMEFDQSLFGFLGLLLLTLFLVKIVPSLLWTRLFGRRKSVAAGFLMSSRLSLIIAASAIGLQLGVITSGINASFILMAVLTCLFSPVIFNWINPVKLTEGEKTLIIGGSSTAVLLARRMNIHGKKVVIIEKEKARFEEINSKGLLIVRGDGTNQDIYKKLKLVPENYVVVETGNDERNYEIVNLLRNELLHERIIMRTNKMPYVEKLNQLGVVSIDLHRILATAIENLILRPTTYHDLVETFENYSVEEVAITNKAMDSKRLKEIPFHSGAVLMMITRDKTSFIPHGETYLRLGDLLHIFGTQTALQEVRKRMQG</sequence>
<gene>
    <name evidence="10" type="ORF">MNBD_BACTEROID07-1794</name>
</gene>
<reference evidence="10" key="1">
    <citation type="submission" date="2018-06" db="EMBL/GenBank/DDBJ databases">
        <authorList>
            <person name="Zhirakovskaya E."/>
        </authorList>
    </citation>
    <scope>NUCLEOTIDE SEQUENCE</scope>
</reference>
<keyword evidence="2" id="KW-0813">Transport</keyword>
<evidence type="ECO:0000256" key="8">
    <source>
        <dbReference type="SAM" id="Phobius"/>
    </source>
</evidence>
<proteinExistence type="predicted"/>
<dbReference type="InterPro" id="IPR036291">
    <property type="entry name" value="NAD(P)-bd_dom_sf"/>
</dbReference>
<keyword evidence="3" id="KW-0050">Antiport</keyword>
<evidence type="ECO:0000256" key="2">
    <source>
        <dbReference type="ARBA" id="ARBA00022448"/>
    </source>
</evidence>
<evidence type="ECO:0000256" key="5">
    <source>
        <dbReference type="ARBA" id="ARBA00022989"/>
    </source>
</evidence>
<dbReference type="Gene3D" id="1.20.1530.20">
    <property type="match status" value="1"/>
</dbReference>